<name>A0A512AXP1_9BACT</name>
<dbReference type="AlphaFoldDB" id="A0A512AXP1"/>
<accession>A0A512AXP1</accession>
<dbReference type="Proteomes" id="UP000321532">
    <property type="component" value="Unassembled WGS sequence"/>
</dbReference>
<sequence>MAFWTKVIRINKMKYKDDVYLKPYRLSDVIRLIVALSIEKPSFRNHKALEESLRDTPKSADNWLQIASEHPEFFRLNKDNDHVILLIRFIKQPGQPIEGEYRAPLTVEETQKLVDQALVLHDKQLARYQRDSFKTPIRGAIITAIVSLIIAGSNTFFMMYNNKNADIRSEKIYTKLDTLSSQIDKSILVKEKVNYNKSVAVLPEERNNKLDTLNSRTGKLKSNK</sequence>
<evidence type="ECO:0000313" key="2">
    <source>
        <dbReference type="EMBL" id="GEO04485.1"/>
    </source>
</evidence>
<feature type="transmembrane region" description="Helical" evidence="1">
    <location>
        <begin position="137"/>
        <end position="160"/>
    </location>
</feature>
<proteinExistence type="predicted"/>
<keyword evidence="1" id="KW-0812">Transmembrane</keyword>
<keyword evidence="1" id="KW-0472">Membrane</keyword>
<organism evidence="2 3">
    <name type="scientific">Adhaeribacter aerolatus</name>
    <dbReference type="NCBI Taxonomy" id="670289"/>
    <lineage>
        <taxon>Bacteria</taxon>
        <taxon>Pseudomonadati</taxon>
        <taxon>Bacteroidota</taxon>
        <taxon>Cytophagia</taxon>
        <taxon>Cytophagales</taxon>
        <taxon>Hymenobacteraceae</taxon>
        <taxon>Adhaeribacter</taxon>
    </lineage>
</organism>
<keyword evidence="1" id="KW-1133">Transmembrane helix</keyword>
<dbReference type="EMBL" id="BJYS01000015">
    <property type="protein sequence ID" value="GEO04485.1"/>
    <property type="molecule type" value="Genomic_DNA"/>
</dbReference>
<keyword evidence="3" id="KW-1185">Reference proteome</keyword>
<comment type="caution">
    <text evidence="2">The sequence shown here is derived from an EMBL/GenBank/DDBJ whole genome shotgun (WGS) entry which is preliminary data.</text>
</comment>
<evidence type="ECO:0000256" key="1">
    <source>
        <dbReference type="SAM" id="Phobius"/>
    </source>
</evidence>
<reference evidence="2 3" key="1">
    <citation type="submission" date="2019-07" db="EMBL/GenBank/DDBJ databases">
        <title>Whole genome shotgun sequence of Adhaeribacter aerolatus NBRC 106133.</title>
        <authorList>
            <person name="Hosoyama A."/>
            <person name="Uohara A."/>
            <person name="Ohji S."/>
            <person name="Ichikawa N."/>
        </authorList>
    </citation>
    <scope>NUCLEOTIDE SEQUENCE [LARGE SCALE GENOMIC DNA]</scope>
    <source>
        <strain evidence="2 3">NBRC 106133</strain>
    </source>
</reference>
<evidence type="ECO:0000313" key="3">
    <source>
        <dbReference type="Proteomes" id="UP000321532"/>
    </source>
</evidence>
<gene>
    <name evidence="2" type="ORF">AAE02nite_21490</name>
</gene>
<protein>
    <submittedName>
        <fullName evidence="2">Uncharacterized protein</fullName>
    </submittedName>
</protein>